<keyword evidence="2" id="KW-1133">Transmembrane helix</keyword>
<evidence type="ECO:0000313" key="4">
    <source>
        <dbReference type="Proteomes" id="UP000191448"/>
    </source>
</evidence>
<evidence type="ECO:0008006" key="5">
    <source>
        <dbReference type="Google" id="ProtNLM"/>
    </source>
</evidence>
<evidence type="ECO:0000256" key="1">
    <source>
        <dbReference type="SAM" id="MobiDB-lite"/>
    </source>
</evidence>
<reference evidence="3 4" key="1">
    <citation type="submission" date="2016-02" db="EMBL/GenBank/DDBJ databases">
        <title>Genome sequence of Clostridium thermobutyricum DSM 4928.</title>
        <authorList>
            <person name="Poehlein A."/>
            <person name="Daniel R."/>
        </authorList>
    </citation>
    <scope>NUCLEOTIDE SEQUENCE [LARGE SCALE GENOMIC DNA]</scope>
    <source>
        <strain evidence="3 4">DSM 4928</strain>
    </source>
</reference>
<dbReference type="RefSeq" id="WP_080022113.1">
    <property type="nucleotide sequence ID" value="NZ_LTAY01000026.1"/>
</dbReference>
<comment type="caution">
    <text evidence="3">The sequence shown here is derived from an EMBL/GenBank/DDBJ whole genome shotgun (WGS) entry which is preliminary data.</text>
</comment>
<feature type="transmembrane region" description="Helical" evidence="2">
    <location>
        <begin position="134"/>
        <end position="152"/>
    </location>
</feature>
<dbReference type="EMBL" id="LTAY01000026">
    <property type="protein sequence ID" value="OPX49061.1"/>
    <property type="molecule type" value="Genomic_DNA"/>
</dbReference>
<keyword evidence="2" id="KW-0812">Transmembrane</keyword>
<dbReference type="AlphaFoldDB" id="A0A1V4SX18"/>
<proteinExistence type="predicted"/>
<keyword evidence="2" id="KW-0472">Membrane</keyword>
<organism evidence="3 4">
    <name type="scientific">Clostridium thermobutyricum DSM 4928</name>
    <dbReference type="NCBI Taxonomy" id="1121339"/>
    <lineage>
        <taxon>Bacteria</taxon>
        <taxon>Bacillati</taxon>
        <taxon>Bacillota</taxon>
        <taxon>Clostridia</taxon>
        <taxon>Eubacteriales</taxon>
        <taxon>Clostridiaceae</taxon>
        <taxon>Clostridium</taxon>
    </lineage>
</organism>
<gene>
    <name evidence="3" type="ORF">CLTHE_08140</name>
</gene>
<accession>A0A1V4SX18</accession>
<protein>
    <recommendedName>
        <fullName evidence="5">Zinc-ribbon domain-containing protein</fullName>
    </recommendedName>
</protein>
<feature type="region of interest" description="Disordered" evidence="1">
    <location>
        <begin position="88"/>
        <end position="107"/>
    </location>
</feature>
<name>A0A1V4SX18_9CLOT</name>
<evidence type="ECO:0000256" key="2">
    <source>
        <dbReference type="SAM" id="Phobius"/>
    </source>
</evidence>
<sequence length="153" mass="17983">MLCKRCKNLIEDDLDSCPFCGLDFEEENINTEEEKLREDVKDEVELEKVEDVEIGNIEVDEVYGGELKEVEEKNEYIEEDLIEKETEINENDSKVKETSEKKDKEPIEYELEEGNQDKYDYQLEKDNKYNDYKVIGIAIILLAIILGLVMLFK</sequence>
<dbReference type="Proteomes" id="UP000191448">
    <property type="component" value="Unassembled WGS sequence"/>
</dbReference>
<evidence type="ECO:0000313" key="3">
    <source>
        <dbReference type="EMBL" id="OPX49061.1"/>
    </source>
</evidence>